<dbReference type="SUPFAM" id="SSF50156">
    <property type="entry name" value="PDZ domain-like"/>
    <property type="match status" value="1"/>
</dbReference>
<comment type="caution">
    <text evidence="2">The sequence shown here is derived from an EMBL/GenBank/DDBJ whole genome shotgun (WGS) entry which is preliminary data.</text>
</comment>
<dbReference type="PANTHER" id="PTHR31327">
    <property type="entry name" value="SPERM MEIOSIS PDZ DOMAIN CONTAINING PROTEINS-RELATED"/>
    <property type="match status" value="1"/>
</dbReference>
<sequence>MVNELTESKCPTHSPPNASDSQKRRSTGKVEKTPNQTGLETLPETVPQFGIEREKNLRRKIGYDYLLITLDFERGKKFGVEIVHIQNHVLVNKVEKDSMCSGRLQGLDRICDVDGIPVTDTNFCKKQIIKGFKQSALSKGEKRNEKQVFVSEQLETVQIDMDNEIFREELEKVLEKTYETSLARLQNEKKNGADSSSK</sequence>
<evidence type="ECO:0000313" key="2">
    <source>
        <dbReference type="EMBL" id="KAJ1348783.1"/>
    </source>
</evidence>
<reference evidence="2" key="1">
    <citation type="submission" date="2021-06" db="EMBL/GenBank/DDBJ databases">
        <title>Parelaphostrongylus tenuis whole genome reference sequence.</title>
        <authorList>
            <person name="Garwood T.J."/>
            <person name="Larsen P.A."/>
            <person name="Fountain-Jones N.M."/>
            <person name="Garbe J.R."/>
            <person name="Macchietto M.G."/>
            <person name="Kania S.A."/>
            <person name="Gerhold R.W."/>
            <person name="Richards J.E."/>
            <person name="Wolf T.M."/>
        </authorList>
    </citation>
    <scope>NUCLEOTIDE SEQUENCE</scope>
    <source>
        <strain evidence="2">MNPRO001-30</strain>
        <tissue evidence="2">Meninges</tissue>
    </source>
</reference>
<gene>
    <name evidence="2" type="ORF">KIN20_004175</name>
</gene>
<evidence type="ECO:0008006" key="4">
    <source>
        <dbReference type="Google" id="ProtNLM"/>
    </source>
</evidence>
<dbReference type="Gene3D" id="2.30.42.10">
    <property type="match status" value="1"/>
</dbReference>
<feature type="compositionally biased region" description="Polar residues" evidence="1">
    <location>
        <begin position="9"/>
        <end position="20"/>
    </location>
</feature>
<dbReference type="Proteomes" id="UP001196413">
    <property type="component" value="Unassembled WGS sequence"/>
</dbReference>
<name>A0AAD5M2N4_PARTN</name>
<feature type="region of interest" description="Disordered" evidence="1">
    <location>
        <begin position="1"/>
        <end position="45"/>
    </location>
</feature>
<dbReference type="AlphaFoldDB" id="A0AAD5M2N4"/>
<accession>A0AAD5M2N4</accession>
<dbReference type="EMBL" id="JAHQIW010000561">
    <property type="protein sequence ID" value="KAJ1348783.1"/>
    <property type="molecule type" value="Genomic_DNA"/>
</dbReference>
<dbReference type="PANTHER" id="PTHR31327:SF7">
    <property type="entry name" value="PDZ DOMAIN-CONTAINING PROTEIN"/>
    <property type="match status" value="1"/>
</dbReference>
<dbReference type="InterPro" id="IPR036034">
    <property type="entry name" value="PDZ_sf"/>
</dbReference>
<dbReference type="InterPro" id="IPR040264">
    <property type="entry name" value="T15H9.4-like"/>
</dbReference>
<organism evidence="2 3">
    <name type="scientific">Parelaphostrongylus tenuis</name>
    <name type="common">Meningeal worm</name>
    <dbReference type="NCBI Taxonomy" id="148309"/>
    <lineage>
        <taxon>Eukaryota</taxon>
        <taxon>Metazoa</taxon>
        <taxon>Ecdysozoa</taxon>
        <taxon>Nematoda</taxon>
        <taxon>Chromadorea</taxon>
        <taxon>Rhabditida</taxon>
        <taxon>Rhabditina</taxon>
        <taxon>Rhabditomorpha</taxon>
        <taxon>Strongyloidea</taxon>
        <taxon>Metastrongylidae</taxon>
        <taxon>Parelaphostrongylus</taxon>
    </lineage>
</organism>
<evidence type="ECO:0000256" key="1">
    <source>
        <dbReference type="SAM" id="MobiDB-lite"/>
    </source>
</evidence>
<keyword evidence="3" id="KW-1185">Reference proteome</keyword>
<protein>
    <recommendedName>
        <fullName evidence="4">PDZ domain-containing protein</fullName>
    </recommendedName>
</protein>
<proteinExistence type="predicted"/>
<evidence type="ECO:0000313" key="3">
    <source>
        <dbReference type="Proteomes" id="UP001196413"/>
    </source>
</evidence>